<accession>A0A2I9CSQ0</accession>
<dbReference type="OrthoDB" id="68462at2"/>
<keyword evidence="2" id="KW-1185">Reference proteome</keyword>
<reference evidence="2" key="1">
    <citation type="submission" date="2018-01" db="EMBL/GenBank/DDBJ databases">
        <title>Draft Genome Sequence of the Radioresistant Bacterium Deinococcus aerius TR0125, Isolated from the Higher Atmosphere above Japan.</title>
        <authorList>
            <person name="Satoh K."/>
            <person name="Arai H."/>
            <person name="Sanzen T."/>
            <person name="Kawaguchi Y."/>
            <person name="Hayashi H."/>
            <person name="Yokobori S."/>
            <person name="Yamagishi A."/>
            <person name="Oono Y."/>
            <person name="Narumi I."/>
        </authorList>
    </citation>
    <scope>NUCLEOTIDE SEQUENCE [LARGE SCALE GENOMIC DNA]</scope>
    <source>
        <strain evidence="2">TR0125</strain>
    </source>
</reference>
<sequence>MVGSSPLSAVAPQLVQLSIYYAYSRFGPAPIHIRGKPGSNLARLDVYVGEADLWEFVRELPLHAAVPPFWTLWLQHRTPLPLEWAWGFLEAQRQCFPRGGIYRPSRALEPSQHCEASDPAVMDARRLGMLAYLLCLASVEERPAIPDAAD</sequence>
<evidence type="ECO:0000313" key="2">
    <source>
        <dbReference type="Proteomes" id="UP000236569"/>
    </source>
</evidence>
<protein>
    <submittedName>
        <fullName evidence="1">Uncharacterized protein</fullName>
    </submittedName>
</protein>
<gene>
    <name evidence="1" type="ORF">DAERI_020301</name>
</gene>
<evidence type="ECO:0000313" key="1">
    <source>
        <dbReference type="EMBL" id="GBF04704.1"/>
    </source>
</evidence>
<dbReference type="AlphaFoldDB" id="A0A2I9CSQ0"/>
<organism evidence="1 2">
    <name type="scientific">Deinococcus aerius</name>
    <dbReference type="NCBI Taxonomy" id="200253"/>
    <lineage>
        <taxon>Bacteria</taxon>
        <taxon>Thermotogati</taxon>
        <taxon>Deinococcota</taxon>
        <taxon>Deinococci</taxon>
        <taxon>Deinococcales</taxon>
        <taxon>Deinococcaceae</taxon>
        <taxon>Deinococcus</taxon>
    </lineage>
</organism>
<proteinExistence type="predicted"/>
<dbReference type="Proteomes" id="UP000236569">
    <property type="component" value="Unassembled WGS sequence"/>
</dbReference>
<dbReference type="EMBL" id="BFAG01000002">
    <property type="protein sequence ID" value="GBF04704.1"/>
    <property type="molecule type" value="Genomic_DNA"/>
</dbReference>
<comment type="caution">
    <text evidence="1">The sequence shown here is derived from an EMBL/GenBank/DDBJ whole genome shotgun (WGS) entry which is preliminary data.</text>
</comment>
<name>A0A2I9CSQ0_9DEIO</name>